<feature type="domain" description="25S rRNA (uridine-N(3))-methyltransferase BMT5-like" evidence="1">
    <location>
        <begin position="267"/>
        <end position="432"/>
    </location>
</feature>
<proteinExistence type="predicted"/>
<dbReference type="Proteomes" id="UP000811246">
    <property type="component" value="Chromosome 11"/>
</dbReference>
<gene>
    <name evidence="2" type="ORF">I3842_11G204900</name>
</gene>
<evidence type="ECO:0000313" key="3">
    <source>
        <dbReference type="Proteomes" id="UP000811246"/>
    </source>
</evidence>
<protein>
    <recommendedName>
        <fullName evidence="1">25S rRNA (uridine-N(3))-methyltransferase BMT5-like domain-containing protein</fullName>
    </recommendedName>
</protein>
<dbReference type="GO" id="GO:0070042">
    <property type="term" value="F:rRNA (uridine-N3-)-methyltransferase activity"/>
    <property type="evidence" value="ECO:0007669"/>
    <property type="project" value="InterPro"/>
</dbReference>
<feature type="domain" description="25S rRNA (uridine-N(3))-methyltransferase BMT5-like" evidence="1">
    <location>
        <begin position="27"/>
        <end position="192"/>
    </location>
</feature>
<dbReference type="AlphaFoldDB" id="A0A922DTJ7"/>
<dbReference type="EMBL" id="CM031835">
    <property type="protein sequence ID" value="KAG6690060.1"/>
    <property type="molecule type" value="Genomic_DNA"/>
</dbReference>
<comment type="caution">
    <text evidence="2">The sequence shown here is derived from an EMBL/GenBank/DDBJ whole genome shotgun (WGS) entry which is preliminary data.</text>
</comment>
<accession>A0A922DTJ7</accession>
<evidence type="ECO:0000313" key="2">
    <source>
        <dbReference type="EMBL" id="KAG6690060.1"/>
    </source>
</evidence>
<dbReference type="PANTHER" id="PTHR11538:SF89">
    <property type="entry name" value="PROTEIN, PUTATIVE (DUF2431)-RELATED"/>
    <property type="match status" value="1"/>
</dbReference>
<evidence type="ECO:0000259" key="1">
    <source>
        <dbReference type="Pfam" id="PF10354"/>
    </source>
</evidence>
<organism evidence="2 3">
    <name type="scientific">Carya illinoinensis</name>
    <name type="common">Pecan</name>
    <dbReference type="NCBI Taxonomy" id="32201"/>
    <lineage>
        <taxon>Eukaryota</taxon>
        <taxon>Viridiplantae</taxon>
        <taxon>Streptophyta</taxon>
        <taxon>Embryophyta</taxon>
        <taxon>Tracheophyta</taxon>
        <taxon>Spermatophyta</taxon>
        <taxon>Magnoliopsida</taxon>
        <taxon>eudicotyledons</taxon>
        <taxon>Gunneridae</taxon>
        <taxon>Pentapetalae</taxon>
        <taxon>rosids</taxon>
        <taxon>fabids</taxon>
        <taxon>Fagales</taxon>
        <taxon>Juglandaceae</taxon>
        <taxon>Carya</taxon>
    </lineage>
</organism>
<dbReference type="PANTHER" id="PTHR11538">
    <property type="entry name" value="PHENYLALANYL-TRNA SYNTHETASE"/>
    <property type="match status" value="1"/>
</dbReference>
<dbReference type="GO" id="GO:0005737">
    <property type="term" value="C:cytoplasm"/>
    <property type="evidence" value="ECO:0007669"/>
    <property type="project" value="TreeGrafter"/>
</dbReference>
<dbReference type="InterPro" id="IPR019446">
    <property type="entry name" value="BMT5-like"/>
</dbReference>
<dbReference type="Pfam" id="PF10354">
    <property type="entry name" value="BMT5-like"/>
    <property type="match status" value="2"/>
</dbReference>
<dbReference type="GO" id="GO:0070475">
    <property type="term" value="P:rRNA base methylation"/>
    <property type="evidence" value="ECO:0007669"/>
    <property type="project" value="InterPro"/>
</dbReference>
<sequence>MGELISIDNNEGDQKWIRHYCSSHKILLVGEGDFSFAACLAKRFDTAANMIATSFDSEEFLMQNYSNARTNLEELKERGCTTLHNVNAHSMILHPLLNLKVFDRIIYNFPHAGFMFSEHDDRQIELHQELVKGFLRNAFDMLTEDEEIHITHKTTHPFSNWKLEKLAKEIGLCLLEEVEFSKWDYPGYVNKRGSGSRINNTFPVGECSTFKFVKPYFAERSESNDAELSDSSLIEIRYLELADQRKNDNNEGDQKWIQHYCSSHKILLVGEGDFSFAACLAKRFDTTVNMIATSFDSEEFLMQNYSNARTNLEELKERRCTTLHNVNAHTMILHPLLNLKVFDRIIFNFPHAGFMFSEHDDRQIELHQELVRGFLRNAFDMLTEDGEIHITQKTAYPFSNWKIKKLAKKIGLRLLEEVKFCELDYPGYVNKRGSGSRIDDTFPIGECSTFKFVKPCHRS</sequence>
<name>A0A922DTJ7_CARIL</name>
<reference evidence="2" key="1">
    <citation type="submission" date="2021-01" db="EMBL/GenBank/DDBJ databases">
        <authorList>
            <person name="Lovell J.T."/>
            <person name="Bentley N."/>
            <person name="Bhattarai G."/>
            <person name="Jenkins J.W."/>
            <person name="Sreedasyam A."/>
            <person name="Alarcon Y."/>
            <person name="Bock C."/>
            <person name="Boston L."/>
            <person name="Carlson J."/>
            <person name="Cervantes K."/>
            <person name="Clermont K."/>
            <person name="Krom N."/>
            <person name="Kubenka K."/>
            <person name="Mamidi S."/>
            <person name="Mattison C."/>
            <person name="Monteros M."/>
            <person name="Pisani C."/>
            <person name="Plott C."/>
            <person name="Rajasekar S."/>
            <person name="Rhein H.S."/>
            <person name="Rohla C."/>
            <person name="Song M."/>
            <person name="Hilaire R.S."/>
            <person name="Shu S."/>
            <person name="Wells L."/>
            <person name="Wang X."/>
            <person name="Webber J."/>
            <person name="Heerema R.J."/>
            <person name="Klein P."/>
            <person name="Conner P."/>
            <person name="Grauke L."/>
            <person name="Grimwood J."/>
            <person name="Schmutz J."/>
            <person name="Randall J.J."/>
        </authorList>
    </citation>
    <scope>NUCLEOTIDE SEQUENCE</scope>
    <source>
        <tissue evidence="2">Leaf</tissue>
    </source>
</reference>